<sequence>MLSYIYRHYITTAMTNCKHPFIPIVDARPLLLIPRQYQVNFDVNSLMLILQMIFPAIVFNNGK</sequence>
<gene>
    <name evidence="1" type="ordered locus">EbC_22490</name>
</gene>
<evidence type="ECO:0000313" key="2">
    <source>
        <dbReference type="Proteomes" id="UP000008793"/>
    </source>
</evidence>
<evidence type="ECO:0000313" key="1">
    <source>
        <dbReference type="EMBL" id="CAX59780.1"/>
    </source>
</evidence>
<name>D8MSH3_ERWBE</name>
<dbReference type="STRING" id="634500.EbC_22490"/>
<organism evidence="2">
    <name type="scientific">Erwinia billingiae (strain Eb661)</name>
    <dbReference type="NCBI Taxonomy" id="634500"/>
    <lineage>
        <taxon>Bacteria</taxon>
        <taxon>Pseudomonadati</taxon>
        <taxon>Pseudomonadota</taxon>
        <taxon>Gammaproteobacteria</taxon>
        <taxon>Enterobacterales</taxon>
        <taxon>Erwiniaceae</taxon>
        <taxon>Erwinia</taxon>
    </lineage>
</organism>
<dbReference type="Proteomes" id="UP000008793">
    <property type="component" value="Chromosome"/>
</dbReference>
<dbReference type="EMBL" id="FP236843">
    <property type="protein sequence ID" value="CAX59780.1"/>
    <property type="molecule type" value="Genomic_DNA"/>
</dbReference>
<proteinExistence type="predicted"/>
<protein>
    <submittedName>
        <fullName evidence="1">Uncharacterized protein</fullName>
    </submittedName>
</protein>
<accession>D8MSH3</accession>
<dbReference type="HOGENOM" id="CLU_2878948_0_0_6"/>
<reference evidence="1 2" key="1">
    <citation type="journal article" date="2010" name="BMC Genomics">
        <title>Genome comparison of the epiphytic bacteria Erwinia billingiae and E. tasmaniensis with the pear pathogen E. pyrifoliae.</title>
        <authorList>
            <person name="Kube M."/>
            <person name="Migdoll A.M."/>
            <person name="Gehring I."/>
            <person name="Heitmann K."/>
            <person name="Mayer Y."/>
            <person name="Kuhl H."/>
            <person name="Knaust F."/>
            <person name="Geider K."/>
            <person name="Reinhardt R."/>
        </authorList>
    </citation>
    <scope>NUCLEOTIDE SEQUENCE [LARGE SCALE GENOMIC DNA]</scope>
    <source>
        <strain evidence="1 2">Eb661</strain>
    </source>
</reference>
<dbReference type="AlphaFoldDB" id="D8MSH3"/>
<dbReference type="KEGG" id="ebi:EbC_22490"/>
<keyword evidence="2" id="KW-1185">Reference proteome</keyword>